<name>A0A5K1U201_ENTHI</name>
<dbReference type="UniPathway" id="UPA00113">
    <property type="reaction ID" value="UER00529"/>
</dbReference>
<dbReference type="FunFam" id="3.40.630.30:FF:000043">
    <property type="entry name" value="Glucosamine 6-phosphate N-acetyltransferase"/>
    <property type="match status" value="1"/>
</dbReference>
<evidence type="ECO:0000313" key="5">
    <source>
        <dbReference type="EMBL" id="GAT92735.1"/>
    </source>
</evidence>
<evidence type="ECO:0000259" key="4">
    <source>
        <dbReference type="PROSITE" id="PS51186"/>
    </source>
</evidence>
<dbReference type="Pfam" id="PF00583">
    <property type="entry name" value="Acetyltransf_1"/>
    <property type="match status" value="1"/>
</dbReference>
<dbReference type="AlphaFoldDB" id="A0A5K1U201"/>
<dbReference type="GO" id="GO:0004343">
    <property type="term" value="F:glucosamine 6-phosphate N-acetyltransferase activity"/>
    <property type="evidence" value="ECO:0007669"/>
    <property type="project" value="UniProtKB-UniRule"/>
</dbReference>
<evidence type="ECO:0000256" key="3">
    <source>
        <dbReference type="RuleBase" id="RU365086"/>
    </source>
</evidence>
<dbReference type="Gene3D" id="3.40.630.30">
    <property type="match status" value="1"/>
</dbReference>
<organism evidence="5 6">
    <name type="scientific">Entamoeba histolytica</name>
    <dbReference type="NCBI Taxonomy" id="5759"/>
    <lineage>
        <taxon>Eukaryota</taxon>
        <taxon>Amoebozoa</taxon>
        <taxon>Evosea</taxon>
        <taxon>Archamoebae</taxon>
        <taxon>Mastigamoebida</taxon>
        <taxon>Entamoebidae</taxon>
        <taxon>Entamoeba</taxon>
    </lineage>
</organism>
<accession>A0A5K1U201</accession>
<dbReference type="PROSITE" id="PS51186">
    <property type="entry name" value="GNAT"/>
    <property type="match status" value="1"/>
</dbReference>
<dbReference type="InterPro" id="IPR016181">
    <property type="entry name" value="Acyl_CoA_acyltransferase"/>
</dbReference>
<comment type="pathway">
    <text evidence="3">Nucleotide-sugar biosynthesis; UDP-N-acetyl-alpha-D-glucosamine biosynthesis; N-acetyl-alpha-D-glucosamine 1-phosphate from alpha-D-glucosamine 6-phosphate (route I): step 1/2.</text>
</comment>
<protein>
    <recommendedName>
        <fullName evidence="3">Glucosamine 6-phosphate N-acetyltransferase</fullName>
        <ecNumber evidence="3">2.3.1.4</ecNumber>
    </recommendedName>
</protein>
<comment type="catalytic activity">
    <reaction evidence="3">
        <text>D-glucosamine 6-phosphate + acetyl-CoA = N-acetyl-D-glucosamine 6-phosphate + CoA + H(+)</text>
        <dbReference type="Rhea" id="RHEA:10292"/>
        <dbReference type="ChEBI" id="CHEBI:15378"/>
        <dbReference type="ChEBI" id="CHEBI:57287"/>
        <dbReference type="ChEBI" id="CHEBI:57288"/>
        <dbReference type="ChEBI" id="CHEBI:57513"/>
        <dbReference type="ChEBI" id="CHEBI:58725"/>
        <dbReference type="EC" id="2.3.1.4"/>
    </reaction>
</comment>
<gene>
    <name evidence="5" type="ORF">CL6EHI_186340</name>
</gene>
<dbReference type="PANTHER" id="PTHR13355">
    <property type="entry name" value="GLUCOSAMINE 6-PHOSPHATE N-ACETYLTRANSFERASE"/>
    <property type="match status" value="1"/>
</dbReference>
<dbReference type="VEuPathDB" id="AmoebaDB:EHI_186340"/>
<dbReference type="VEuPathDB" id="AmoebaDB:EHI7A_112470"/>
<keyword evidence="1 3" id="KW-0808">Transferase</keyword>
<proteinExistence type="inferred from homology"/>
<dbReference type="PANTHER" id="PTHR13355:SF11">
    <property type="entry name" value="GLUCOSAMINE 6-PHOSPHATE N-ACETYLTRANSFERASE"/>
    <property type="match status" value="1"/>
</dbReference>
<dbReference type="SUPFAM" id="SSF55729">
    <property type="entry name" value="Acyl-CoA N-acyltransferases (Nat)"/>
    <property type="match status" value="1"/>
</dbReference>
<dbReference type="OMA" id="LVVEMKF"/>
<comment type="caution">
    <text evidence="5">The sequence shown here is derived from an EMBL/GenBank/DDBJ whole genome shotgun (WGS) entry which is preliminary data.</text>
</comment>
<sequence length="159" mass="18043">MTSICSVTTSLPILNNVKFRVLEKEDYKKGISNILSELTNCEITEERFNIVFDEMQKSGRYNVIVGEDNNGKIVVTGTLLIERKFIHCGGLVGHIEDIVVTNSRRKEGLGKALIQKLIQIGKEKGCYKIVLDCQDGVKQFYEKCGIHYKDNCMAIYFNK</sequence>
<reference evidence="5 6" key="1">
    <citation type="submission" date="2016-05" db="EMBL/GenBank/DDBJ databases">
        <title>First whole genome sequencing of Entamoeba histolytica HM1:IMSS-clone-6.</title>
        <authorList>
            <person name="Mukherjee Avik.K."/>
            <person name="Izumyama S."/>
            <person name="Nakada-Tsukui K."/>
            <person name="Nozaki T."/>
        </authorList>
    </citation>
    <scope>NUCLEOTIDE SEQUENCE [LARGE SCALE GENOMIC DNA]</scope>
    <source>
        <strain evidence="5 6">HM1:IMSS clone 6</strain>
    </source>
</reference>
<evidence type="ECO:0000256" key="1">
    <source>
        <dbReference type="ARBA" id="ARBA00022679"/>
    </source>
</evidence>
<dbReference type="GO" id="GO:0006048">
    <property type="term" value="P:UDP-N-acetylglucosamine biosynthetic process"/>
    <property type="evidence" value="ECO:0007669"/>
    <property type="project" value="UniProtKB-UniRule"/>
</dbReference>
<dbReference type="VEuPathDB" id="AmoebaDB:EHI5A_151360"/>
<dbReference type="CDD" id="cd04301">
    <property type="entry name" value="NAT_SF"/>
    <property type="match status" value="1"/>
</dbReference>
<dbReference type="Proteomes" id="UP000078387">
    <property type="component" value="Unassembled WGS sequence"/>
</dbReference>
<dbReference type="VEuPathDB" id="AmoebaDB:EHI8A_121500"/>
<dbReference type="VEuPathDB" id="AmoebaDB:KM1_191830"/>
<keyword evidence="2 3" id="KW-0012">Acyltransferase</keyword>
<evidence type="ECO:0000313" key="6">
    <source>
        <dbReference type="Proteomes" id="UP000078387"/>
    </source>
</evidence>
<comment type="similarity">
    <text evidence="3">Belongs to the acetyltransferase family. GNA1 subfamily.</text>
</comment>
<dbReference type="EC" id="2.3.1.4" evidence="3"/>
<dbReference type="InterPro" id="IPR000182">
    <property type="entry name" value="GNAT_dom"/>
</dbReference>
<evidence type="ECO:0000256" key="2">
    <source>
        <dbReference type="ARBA" id="ARBA00023315"/>
    </source>
</evidence>
<dbReference type="EMBL" id="BDEQ01000001">
    <property type="protein sequence ID" value="GAT92735.1"/>
    <property type="molecule type" value="Genomic_DNA"/>
</dbReference>
<feature type="domain" description="N-acetyltransferase" evidence="4">
    <location>
        <begin position="17"/>
        <end position="159"/>
    </location>
</feature>
<dbReference type="InterPro" id="IPR039143">
    <property type="entry name" value="GNPNAT1-like"/>
</dbReference>